<keyword evidence="10" id="KW-0677">Repeat</keyword>
<feature type="domain" description="KOW" evidence="20">
    <location>
        <begin position="403"/>
        <end position="430"/>
    </location>
</feature>
<feature type="domain" description="Spt5 C-terminal" evidence="21">
    <location>
        <begin position="765"/>
        <end position="905"/>
    </location>
</feature>
<dbReference type="GO" id="GO:0006357">
    <property type="term" value="P:regulation of transcription by RNA polymerase II"/>
    <property type="evidence" value="ECO:0007669"/>
    <property type="project" value="InterPro"/>
</dbReference>
<dbReference type="InterPro" id="IPR039385">
    <property type="entry name" value="NGN_Euk"/>
</dbReference>
<feature type="compositionally biased region" description="Polar residues" evidence="18">
    <location>
        <begin position="819"/>
        <end position="837"/>
    </location>
</feature>
<dbReference type="Gene3D" id="1.50.40.10">
    <property type="entry name" value="Mitochondrial carrier domain"/>
    <property type="match status" value="1"/>
</dbReference>
<dbReference type="InterPro" id="IPR024945">
    <property type="entry name" value="Spt5_C_dom"/>
</dbReference>
<dbReference type="FunFam" id="3.30.70.940:FF:000005">
    <property type="entry name" value="Transcription elongation factor SPT5"/>
    <property type="match status" value="1"/>
</dbReference>
<dbReference type="InterPro" id="IPR018108">
    <property type="entry name" value="MCP_transmembrane"/>
</dbReference>
<evidence type="ECO:0000256" key="16">
    <source>
        <dbReference type="ARBA" id="ARBA00029645"/>
    </source>
</evidence>
<organism evidence="22 23">
    <name type="scientific">Meloidogyne javanica</name>
    <name type="common">Root-knot nematode worm</name>
    <dbReference type="NCBI Taxonomy" id="6303"/>
    <lineage>
        <taxon>Eukaryota</taxon>
        <taxon>Metazoa</taxon>
        <taxon>Ecdysozoa</taxon>
        <taxon>Nematoda</taxon>
        <taxon>Chromadorea</taxon>
        <taxon>Rhabditida</taxon>
        <taxon>Tylenchina</taxon>
        <taxon>Tylenchomorpha</taxon>
        <taxon>Tylenchoidea</taxon>
        <taxon>Meloidogynidae</taxon>
        <taxon>Meloidogyninae</taxon>
        <taxon>Meloidogyne</taxon>
        <taxon>Meloidogyne incognita group</taxon>
    </lineage>
</organism>
<dbReference type="InterPro" id="IPR041978">
    <property type="entry name" value="KOW_Spt5_5"/>
</dbReference>
<accession>A0A915LG62</accession>
<dbReference type="GO" id="GO:0032784">
    <property type="term" value="P:regulation of DNA-templated transcription elongation"/>
    <property type="evidence" value="ECO:0007669"/>
    <property type="project" value="InterPro"/>
</dbReference>
<dbReference type="InterPro" id="IPR036735">
    <property type="entry name" value="NGN_dom_sf"/>
</dbReference>
<dbReference type="Pfam" id="PF23037">
    <property type="entry name" value="KOWx_SPT5"/>
    <property type="match status" value="1"/>
</dbReference>
<dbReference type="Pfam" id="PF12815">
    <property type="entry name" value="CTD"/>
    <property type="match status" value="1"/>
</dbReference>
<dbReference type="SMART" id="SM00739">
    <property type="entry name" value="KOW"/>
    <property type="match status" value="6"/>
</dbReference>
<evidence type="ECO:0000256" key="13">
    <source>
        <dbReference type="ARBA" id="ARBA00023159"/>
    </source>
</evidence>
<evidence type="ECO:0000256" key="2">
    <source>
        <dbReference type="ARBA" id="ARBA00004141"/>
    </source>
</evidence>
<evidence type="ECO:0000256" key="15">
    <source>
        <dbReference type="ARBA" id="ARBA00023242"/>
    </source>
</evidence>
<feature type="domain" description="KOW" evidence="20">
    <location>
        <begin position="525"/>
        <end position="559"/>
    </location>
</feature>
<dbReference type="CDD" id="cd06083">
    <property type="entry name" value="KOW_Spt5_3"/>
    <property type="match status" value="1"/>
</dbReference>
<feature type="repeat" description="Solcar" evidence="17">
    <location>
        <begin position="1189"/>
        <end position="1278"/>
    </location>
</feature>
<dbReference type="Gene3D" id="3.30.70.940">
    <property type="entry name" value="NusG, N-terminal domain"/>
    <property type="match status" value="1"/>
</dbReference>
<dbReference type="Pfam" id="PF03439">
    <property type="entry name" value="Spt5-NGN"/>
    <property type="match status" value="1"/>
</dbReference>
<proteinExistence type="inferred from homology"/>
<feature type="compositionally biased region" description="Basic and acidic residues" evidence="18">
    <location>
        <begin position="46"/>
        <end position="66"/>
    </location>
</feature>
<evidence type="ECO:0000256" key="14">
    <source>
        <dbReference type="ARBA" id="ARBA00023163"/>
    </source>
</evidence>
<dbReference type="InterPro" id="IPR006645">
    <property type="entry name" value="NGN-like_dom"/>
</dbReference>
<feature type="domain" description="KOW" evidence="20">
    <location>
        <begin position="949"/>
        <end position="976"/>
    </location>
</feature>
<evidence type="ECO:0000313" key="22">
    <source>
        <dbReference type="Proteomes" id="UP000887561"/>
    </source>
</evidence>
<dbReference type="InterPro" id="IPR041975">
    <property type="entry name" value="KOW_Spt5_2"/>
</dbReference>
<keyword evidence="13" id="KW-0010">Activator</keyword>
<evidence type="ECO:0000256" key="7">
    <source>
        <dbReference type="ARBA" id="ARBA00022491"/>
    </source>
</evidence>
<keyword evidence="11" id="KW-0805">Transcription regulation</keyword>
<dbReference type="Pfam" id="PF23288">
    <property type="entry name" value="KOW6_SPT5"/>
    <property type="match status" value="1"/>
</dbReference>
<dbReference type="GO" id="GO:0016020">
    <property type="term" value="C:membrane"/>
    <property type="evidence" value="ECO:0007669"/>
    <property type="project" value="UniProtKB-SubCell"/>
</dbReference>
<dbReference type="PANTHER" id="PTHR11125">
    <property type="entry name" value="SUPPRESSOR OF TY 5"/>
    <property type="match status" value="1"/>
</dbReference>
<dbReference type="Proteomes" id="UP000887561">
    <property type="component" value="Unplaced"/>
</dbReference>
<dbReference type="Pfam" id="PF23291">
    <property type="entry name" value="KOW4_SPT5"/>
    <property type="match status" value="1"/>
</dbReference>
<evidence type="ECO:0000256" key="4">
    <source>
        <dbReference type="ARBA" id="ARBA00006956"/>
    </source>
</evidence>
<feature type="region of interest" description="Disordered" evidence="18">
    <location>
        <begin position="794"/>
        <end position="920"/>
    </location>
</feature>
<keyword evidence="15" id="KW-0539">Nucleus</keyword>
<dbReference type="GO" id="GO:0032044">
    <property type="term" value="C:DSIF complex"/>
    <property type="evidence" value="ECO:0007669"/>
    <property type="project" value="TreeGrafter"/>
</dbReference>
<keyword evidence="22" id="KW-1185">Reference proteome</keyword>
<keyword evidence="8" id="KW-0597">Phosphoprotein</keyword>
<dbReference type="PANTHER" id="PTHR11125:SF7">
    <property type="entry name" value="TRANSCRIPTION ELONGATION FACTOR SPT5"/>
    <property type="match status" value="1"/>
</dbReference>
<evidence type="ECO:0000259" key="19">
    <source>
        <dbReference type="SMART" id="SM00738"/>
    </source>
</evidence>
<dbReference type="SUPFAM" id="SSF103506">
    <property type="entry name" value="Mitochondrial carrier"/>
    <property type="match status" value="1"/>
</dbReference>
<evidence type="ECO:0000256" key="11">
    <source>
        <dbReference type="ARBA" id="ARBA00023015"/>
    </source>
</evidence>
<evidence type="ECO:0000256" key="9">
    <source>
        <dbReference type="ARBA" id="ARBA00022692"/>
    </source>
</evidence>
<name>A0A915LG62_MELJA</name>
<comment type="similarity">
    <text evidence="4">Belongs to the SPT5 family.</text>
</comment>
<dbReference type="InterPro" id="IPR057936">
    <property type="entry name" value="KOWx_Spt5"/>
</dbReference>
<evidence type="ECO:0000256" key="6">
    <source>
        <dbReference type="ARBA" id="ARBA00021370"/>
    </source>
</evidence>
<dbReference type="Pfam" id="PF00153">
    <property type="entry name" value="Mito_carr"/>
    <property type="match status" value="1"/>
</dbReference>
<feature type="compositionally biased region" description="Polar residues" evidence="18">
    <location>
        <begin position="884"/>
        <end position="901"/>
    </location>
</feature>
<evidence type="ECO:0000256" key="1">
    <source>
        <dbReference type="ARBA" id="ARBA00004123"/>
    </source>
</evidence>
<evidence type="ECO:0000256" key="5">
    <source>
        <dbReference type="ARBA" id="ARBA00020181"/>
    </source>
</evidence>
<dbReference type="FunFam" id="2.30.30.30:FF:000013">
    <property type="entry name" value="Transcription elongation factor SPT5"/>
    <property type="match status" value="1"/>
</dbReference>
<dbReference type="Pfam" id="PF23290">
    <property type="entry name" value="KOW5_SPT5"/>
    <property type="match status" value="1"/>
</dbReference>
<feature type="domain" description="NusG-like N-terminal" evidence="19">
    <location>
        <begin position="112"/>
        <end position="201"/>
    </location>
</feature>
<evidence type="ECO:0000259" key="21">
    <source>
        <dbReference type="SMART" id="SM01104"/>
    </source>
</evidence>
<keyword evidence="12 17" id="KW-0472">Membrane</keyword>
<dbReference type="InterPro" id="IPR005100">
    <property type="entry name" value="NGN-domain"/>
</dbReference>
<dbReference type="WBParaSite" id="scaffold11669_cov179.g15796">
    <property type="protein sequence ID" value="scaffold11669_cov179.g15796"/>
    <property type="gene ID" value="scaffold11669_cov179.g15796"/>
</dbReference>
<protein>
    <recommendedName>
        <fullName evidence="5">Transcription elongation factor SPT5</fullName>
    </recommendedName>
    <alternativeName>
        <fullName evidence="16">DRB sensitivity-inducing factor large subunit</fullName>
    </alternativeName>
    <alternativeName>
        <fullName evidence="6">Transcription elongation factor spt5</fullName>
    </alternativeName>
</protein>
<evidence type="ECO:0000256" key="12">
    <source>
        <dbReference type="ARBA" id="ARBA00023136"/>
    </source>
</evidence>
<keyword evidence="9 17" id="KW-0812">Transmembrane</keyword>
<dbReference type="InterPro" id="IPR041977">
    <property type="entry name" value="KOW_Spt5_4"/>
</dbReference>
<dbReference type="CDD" id="cd06084">
    <property type="entry name" value="KOW_Spt5_4"/>
    <property type="match status" value="1"/>
</dbReference>
<evidence type="ECO:0000259" key="20">
    <source>
        <dbReference type="SMART" id="SM00739"/>
    </source>
</evidence>
<evidence type="ECO:0000256" key="3">
    <source>
        <dbReference type="ARBA" id="ARBA00006375"/>
    </source>
</evidence>
<dbReference type="SUPFAM" id="SSF50104">
    <property type="entry name" value="Translation proteins SH3-like domain"/>
    <property type="match status" value="2"/>
</dbReference>
<evidence type="ECO:0000313" key="23">
    <source>
        <dbReference type="WBParaSite" id="scaffold11669_cov179.g15796"/>
    </source>
</evidence>
<dbReference type="GO" id="GO:0003729">
    <property type="term" value="F:mRNA binding"/>
    <property type="evidence" value="ECO:0007669"/>
    <property type="project" value="TreeGrafter"/>
</dbReference>
<feature type="domain" description="KOW" evidence="20">
    <location>
        <begin position="351"/>
        <end position="378"/>
    </location>
</feature>
<dbReference type="CDD" id="cd06082">
    <property type="entry name" value="KOW_Spt5_2"/>
    <property type="match status" value="1"/>
</dbReference>
<dbReference type="InterPro" id="IPR014722">
    <property type="entry name" value="Rib_uL2_dom2"/>
</dbReference>
<comment type="subcellular location">
    <subcellularLocation>
        <location evidence="2">Membrane</location>
        <topology evidence="2">Multi-pass membrane protein</topology>
    </subcellularLocation>
    <subcellularLocation>
        <location evidence="1">Nucleus</location>
    </subcellularLocation>
</comment>
<keyword evidence="7" id="KW-0678">Repressor</keyword>
<feature type="domain" description="KOW" evidence="20">
    <location>
        <begin position="206"/>
        <end position="233"/>
    </location>
</feature>
<dbReference type="PROSITE" id="PS50920">
    <property type="entry name" value="SOLCAR"/>
    <property type="match status" value="1"/>
</dbReference>
<dbReference type="SMART" id="SM00738">
    <property type="entry name" value="NGN"/>
    <property type="match status" value="1"/>
</dbReference>
<dbReference type="Pfam" id="PF23042">
    <property type="entry name" value="KOW1_SPT5"/>
    <property type="match status" value="1"/>
</dbReference>
<dbReference type="InterPro" id="IPR041976">
    <property type="entry name" value="KOW_Spt5_3"/>
</dbReference>
<keyword evidence="14" id="KW-0804">Transcription</keyword>
<comment type="similarity">
    <text evidence="3">Belongs to the mitochondrial carrier (TC 2.A.29) family.</text>
</comment>
<dbReference type="GO" id="GO:0006368">
    <property type="term" value="P:transcription elongation by RNA polymerase II"/>
    <property type="evidence" value="ECO:0007669"/>
    <property type="project" value="TreeGrafter"/>
</dbReference>
<evidence type="ECO:0000256" key="18">
    <source>
        <dbReference type="SAM" id="MobiDB-lite"/>
    </source>
</evidence>
<evidence type="ECO:0000256" key="8">
    <source>
        <dbReference type="ARBA" id="ARBA00022553"/>
    </source>
</evidence>
<dbReference type="SMART" id="SM01104">
    <property type="entry name" value="CTD"/>
    <property type="match status" value="1"/>
</dbReference>
<sequence length="1308" mass="144902">MSSDENESVHSDADLNEEPVNSDDNLSGGEEDTTQDTIDDQEEDNNFEKERSLKRKANEAGHREGLSDMTEEEMERYFQERHAAQVATHQGELDEDAYDDITQNGLLPSTKDPNLWIVRCRLGEEKNTCLQLMRKFLAFQNTEEPLQIKSVVVKEGLKGMIYIEAFKKAHVAKAIEGISALNQFQITMVPIKEMADTLRVVKDTPTLKPGSYVRLTRGIYKDDLAQVDLVDVAQNRVHLKLVPRIDYTRLRGALKNQEENRPLRNKRRPLPAPFDLDRIKAIGGEVTNDGDFYIFESSHYRRGFLYKAFPMNSIIVDGVRPSLTELEHFQDSAEDLKKELESTHLREKKHNFSPGDNVEVTDGELANLRGKIQSIDGDKVVILPEHEDLNEPLTLNAYELKKYFKAGDHVRVIGGRYEGDTGLIVRVEDKMVILLSDLTMSEMKILPKDVQLCAEIATGVERMGQYQYQDLVMLDKETVGVIVRLEREHVEVLNMHGKVVRINPQTIDCKRESRFMKALDSQKNTIQVGDMVKVVDGPFAPRKESDEEKQGELKHLYRNWAFVYSRKHSINGGIFVCKAKQLQLIGGAKALDSMPASAMDTADLLKSPHPLESPRPVSGGGSVRGGDQGGGFNRGFRFVVIHPPKAVEMSNKGNDVELPLFDISTSFGGLIFQCLANSHSGGSVATGSIFTGAGRQTVRRNMQIIGKTVRVRSGPMKGYIGIVKDATDSTVKVELHTMPKTVNFNIDKVMEVGGDVPSGVMDVGGAATPGAAGAFGRTPMYGGAQTPMYGGAATPMHDSYGSRTPHYGSSTPAYDGSRTPRQSSASWDPTVSNTPAHSSAHFDDDEFGTSGFGTGGFGGAATPAGSSGGGNRFGANTPMGMTPRNDTFNEYASSQTSSPHPSRTPVGASPAGPQEIPDHELKSGSWCGVEMCVNVRRTFSDESFFGLEGAIRTVKARVVYGNHKGTEGTMISVEGDEGVMQSTGGVRLFPLPILYFQLIKMAANLALKTSTENSYFYLFKSPTIIMPPVGIMRRLVYSPSSRLFYKQVYEKNFTREKFFNGAIMATRLAALNLREHKWDKFQEISTKTLTNYLINRLPQIKEEDLYQNLNFTQNQICHMDENVKETQFTLVNQFRWLLAGAAAGLAVDLSLYPLDTIKVALGSAPGSALFFISYSSCKEFLNTKMAVKQTPLTDAVSASIGEIFACIARVPTEIIKQRAQTNPQKRPLQIFGELIKEGEGRRKKFKFLAIYKGYFSTLFREIPFSFIEFPLWEFLKQKRRKLTNKECSPLESAACGSIAGLIAAGITT</sequence>
<dbReference type="InterPro" id="IPR041973">
    <property type="entry name" value="KOW_Spt5_1"/>
</dbReference>
<evidence type="ECO:0000256" key="17">
    <source>
        <dbReference type="PROSITE-ProRule" id="PRU00282"/>
    </source>
</evidence>
<dbReference type="CDD" id="cd09888">
    <property type="entry name" value="NGN_Euk"/>
    <property type="match status" value="1"/>
</dbReference>
<dbReference type="InterPro" id="IPR039659">
    <property type="entry name" value="SPT5"/>
</dbReference>
<dbReference type="InterPro" id="IPR023395">
    <property type="entry name" value="MCP_dom_sf"/>
</dbReference>
<evidence type="ECO:0000256" key="10">
    <source>
        <dbReference type="ARBA" id="ARBA00022737"/>
    </source>
</evidence>
<dbReference type="CDD" id="cd06081">
    <property type="entry name" value="KOW_Spt5_1"/>
    <property type="match status" value="1"/>
</dbReference>
<feature type="compositionally biased region" description="Gly residues" evidence="18">
    <location>
        <begin position="850"/>
        <end position="859"/>
    </location>
</feature>
<feature type="region of interest" description="Disordered" evidence="18">
    <location>
        <begin position="1"/>
        <end position="68"/>
    </location>
</feature>
<dbReference type="InterPro" id="IPR005824">
    <property type="entry name" value="KOW"/>
</dbReference>
<dbReference type="InterPro" id="IPR041980">
    <property type="entry name" value="KOW_Spt5_6_metazoa"/>
</dbReference>
<feature type="compositionally biased region" description="Acidic residues" evidence="18">
    <location>
        <begin position="29"/>
        <end position="45"/>
    </location>
</feature>
<dbReference type="Pfam" id="PF00467">
    <property type="entry name" value="KOW"/>
    <property type="match status" value="1"/>
</dbReference>
<dbReference type="InterPro" id="IPR008991">
    <property type="entry name" value="Translation_prot_SH3-like_sf"/>
</dbReference>
<feature type="domain" description="KOW" evidence="20">
    <location>
        <begin position="702"/>
        <end position="729"/>
    </location>
</feature>
<dbReference type="Gene3D" id="2.30.30.30">
    <property type="match status" value="3"/>
</dbReference>
<dbReference type="FunFam" id="2.30.30.30:FF:000016">
    <property type="entry name" value="Transcription elongation factor SPT5"/>
    <property type="match status" value="1"/>
</dbReference>
<reference evidence="23" key="1">
    <citation type="submission" date="2022-11" db="UniProtKB">
        <authorList>
            <consortium name="WormBaseParasite"/>
        </authorList>
    </citation>
    <scope>IDENTIFICATION</scope>
</reference>
<dbReference type="Pfam" id="PF23284">
    <property type="entry name" value="KOW2_Spt5"/>
    <property type="match status" value="1"/>
</dbReference>
<dbReference type="CDD" id="cd06085">
    <property type="entry name" value="KOW_Spt5_5"/>
    <property type="match status" value="1"/>
</dbReference>